<dbReference type="EMBL" id="MIGZ01000137">
    <property type="protein sequence ID" value="ODQ86646.1"/>
    <property type="molecule type" value="Genomic_DNA"/>
</dbReference>
<dbReference type="Proteomes" id="UP000094243">
    <property type="component" value="Unassembled WGS sequence"/>
</dbReference>
<dbReference type="AlphaFoldDB" id="A0A1E3R9P4"/>
<sequence>MVSDQIRDDGSIADLPWAAAFDPAANARVLSSVQARGFRAATEVVNRFVRIAEEGLEGGGGAPDGPAATPPGRDVDRVLSAWQKLADQLTRSLTGAGATTQTDEAKLDLANATSTGQLCLDAEQPGAVSSEVWLHNGGAVDMGKVRLRCSDLLSHDGTVIASDMVRFEPDAVPMFARSSRGVTVEIDVGDDVAPGCYRGTLLADGHADVWLPIALIVRAPSA</sequence>
<reference evidence="2" key="1">
    <citation type="submission" date="2016-09" db="EMBL/GenBank/DDBJ databases">
        <authorList>
            <person name="Greninger A.L."/>
            <person name="Jerome K.R."/>
            <person name="Mcnair B."/>
            <person name="Wallis C."/>
            <person name="Fang F."/>
        </authorList>
    </citation>
    <scope>NUCLEOTIDE SEQUENCE [LARGE SCALE GENOMIC DNA]</scope>
    <source>
        <strain evidence="2">M7</strain>
    </source>
</reference>
<gene>
    <name evidence="1" type="ORF">BHQ17_20045</name>
</gene>
<comment type="caution">
    <text evidence="1">The sequence shown here is derived from an EMBL/GenBank/DDBJ whole genome shotgun (WGS) entry which is preliminary data.</text>
</comment>
<proteinExistence type="predicted"/>
<name>A0A1E3R9P4_9MYCO</name>
<accession>A0A1E3R9P4</accession>
<evidence type="ECO:0000313" key="2">
    <source>
        <dbReference type="Proteomes" id="UP000094243"/>
    </source>
</evidence>
<dbReference type="RefSeq" id="WP_069406869.1">
    <property type="nucleotide sequence ID" value="NZ_MIGZ01000137.1"/>
</dbReference>
<organism evidence="1 2">
    <name type="scientific">Mycolicibacterium holsaticum</name>
    <dbReference type="NCBI Taxonomy" id="152142"/>
    <lineage>
        <taxon>Bacteria</taxon>
        <taxon>Bacillati</taxon>
        <taxon>Actinomycetota</taxon>
        <taxon>Actinomycetes</taxon>
        <taxon>Mycobacteriales</taxon>
        <taxon>Mycobacteriaceae</taxon>
        <taxon>Mycolicibacterium</taxon>
    </lineage>
</organism>
<keyword evidence="2" id="KW-1185">Reference proteome</keyword>
<protein>
    <submittedName>
        <fullName evidence="1">Uncharacterized protein</fullName>
    </submittedName>
</protein>
<evidence type="ECO:0000313" key="1">
    <source>
        <dbReference type="EMBL" id="ODQ86646.1"/>
    </source>
</evidence>